<dbReference type="Pfam" id="PF14113">
    <property type="entry name" value="Tae4"/>
    <property type="match status" value="1"/>
</dbReference>
<dbReference type="RefSeq" id="WP_096744692.1">
    <property type="nucleotide sequence ID" value="NZ_CATVXE010000001.1"/>
</dbReference>
<dbReference type="Proteomes" id="UP001190002">
    <property type="component" value="Unassembled WGS sequence"/>
</dbReference>
<evidence type="ECO:0008006" key="6">
    <source>
        <dbReference type="Google" id="ProtNLM"/>
    </source>
</evidence>
<reference evidence="2 5" key="1">
    <citation type="submission" date="2023-07" db="EMBL/GenBank/DDBJ databases">
        <authorList>
            <person name="Peeters C."/>
        </authorList>
    </citation>
    <scope>NUCLEOTIDE SEQUENCE</scope>
    <source>
        <strain evidence="3 5">R-77569</strain>
        <strain evidence="2">R-77591</strain>
    </source>
</reference>
<evidence type="ECO:0000313" key="3">
    <source>
        <dbReference type="EMBL" id="CAJ0867790.1"/>
    </source>
</evidence>
<sequence length="221" mass="23990">MNAPAKKAASQPLKQRAEVRTNTTKDSVCKVDVQPVTFASLWDNYVTGSPYKENGDVPKGFENQCAIRMSATLHKVGIEMKSFVSANVPVKSGAKLGRILLDGKSTAVRADQLGAWLDKQPFCGLGKTENITGADWEAKVKGRTGIIMFDGYWTRAGESASTASGGHIDLWNGSRLTVSSPEALISTIGRRIGISSMHFPGTDYGYSDLRNSKTILFWEVK</sequence>
<evidence type="ECO:0000313" key="5">
    <source>
        <dbReference type="Proteomes" id="UP001190452"/>
    </source>
</evidence>
<dbReference type="InterPro" id="IPR025562">
    <property type="entry name" value="Tae4"/>
</dbReference>
<protein>
    <recommendedName>
        <fullName evidence="6">Type VI secretion system amidase effector protein Tae4</fullName>
    </recommendedName>
</protein>
<dbReference type="Gene3D" id="4.10.280.80">
    <property type="match status" value="1"/>
</dbReference>
<proteinExistence type="predicted"/>
<dbReference type="EMBL" id="CATVXE010000001">
    <property type="protein sequence ID" value="CAJ0678966.1"/>
    <property type="molecule type" value="Genomic_DNA"/>
</dbReference>
<dbReference type="Proteomes" id="UP001190452">
    <property type="component" value="Unassembled WGS sequence"/>
</dbReference>
<evidence type="ECO:0000256" key="1">
    <source>
        <dbReference type="SAM" id="MobiDB-lite"/>
    </source>
</evidence>
<dbReference type="Gene3D" id="3.90.1720.80">
    <property type="match status" value="1"/>
</dbReference>
<dbReference type="AlphaFoldDB" id="A0AAD2EHA4"/>
<gene>
    <name evidence="3" type="ORF">R77569_02007</name>
    <name evidence="2" type="ORF">R77591_00057</name>
</gene>
<keyword evidence="5" id="KW-1185">Reference proteome</keyword>
<evidence type="ECO:0000313" key="2">
    <source>
        <dbReference type="EMBL" id="CAJ0678966.1"/>
    </source>
</evidence>
<dbReference type="EMBL" id="CAUDKV010000007">
    <property type="protein sequence ID" value="CAJ0867790.1"/>
    <property type="molecule type" value="Genomic_DNA"/>
</dbReference>
<comment type="caution">
    <text evidence="2">The sequence shown here is derived from an EMBL/GenBank/DDBJ whole genome shotgun (WGS) entry which is preliminary data.</text>
</comment>
<name>A0AAD2EHA4_9RALS</name>
<evidence type="ECO:0000313" key="4">
    <source>
        <dbReference type="Proteomes" id="UP001190002"/>
    </source>
</evidence>
<feature type="region of interest" description="Disordered" evidence="1">
    <location>
        <begin position="1"/>
        <end position="21"/>
    </location>
</feature>
<accession>A0AAD2EHA4</accession>
<organism evidence="2 4">
    <name type="scientific">Ralstonia mannitolilytica</name>
    <dbReference type="NCBI Taxonomy" id="105219"/>
    <lineage>
        <taxon>Bacteria</taxon>
        <taxon>Pseudomonadati</taxon>
        <taxon>Pseudomonadota</taxon>
        <taxon>Betaproteobacteria</taxon>
        <taxon>Burkholderiales</taxon>
        <taxon>Burkholderiaceae</taxon>
        <taxon>Ralstonia</taxon>
    </lineage>
</organism>